<feature type="chain" id="PRO_5026271500" description="DUF4384 domain-containing protein" evidence="1">
    <location>
        <begin position="23"/>
        <end position="311"/>
    </location>
</feature>
<accession>A0A6F8PQX8</accession>
<keyword evidence="1" id="KW-0732">Signal</keyword>
<dbReference type="RefSeq" id="WP_173292232.1">
    <property type="nucleotide sequence ID" value="NZ_AP021888.1"/>
</dbReference>
<evidence type="ECO:0000256" key="1">
    <source>
        <dbReference type="SAM" id="SignalP"/>
    </source>
</evidence>
<name>A0A6F8PQX8_9GAMM</name>
<protein>
    <recommendedName>
        <fullName evidence="4">DUF4384 domain-containing protein</fullName>
    </recommendedName>
</protein>
<proteinExistence type="predicted"/>
<gene>
    <name evidence="2" type="ORF">THMIRHAT_22650</name>
</gene>
<evidence type="ECO:0008006" key="4">
    <source>
        <dbReference type="Google" id="ProtNLM"/>
    </source>
</evidence>
<evidence type="ECO:0000313" key="3">
    <source>
        <dbReference type="Proteomes" id="UP000501466"/>
    </source>
</evidence>
<evidence type="ECO:0000313" key="2">
    <source>
        <dbReference type="EMBL" id="BBP44519.1"/>
    </source>
</evidence>
<reference evidence="3" key="1">
    <citation type="submission" date="2019-11" db="EMBL/GenBank/DDBJ databases">
        <title>Isolation and characterization of two novel species in the genus Thiomicrorhabdus.</title>
        <authorList>
            <person name="Mochizuki J."/>
            <person name="Kojima H."/>
            <person name="Fukui M."/>
        </authorList>
    </citation>
    <scope>NUCLEOTIDE SEQUENCE [LARGE SCALE GENOMIC DNA]</scope>
    <source>
        <strain evidence="3">AkT22</strain>
    </source>
</reference>
<feature type="signal peptide" evidence="1">
    <location>
        <begin position="1"/>
        <end position="22"/>
    </location>
</feature>
<organism evidence="2 3">
    <name type="scientific">Thiosulfativibrio zosterae</name>
    <dbReference type="NCBI Taxonomy" id="2675053"/>
    <lineage>
        <taxon>Bacteria</taxon>
        <taxon>Pseudomonadati</taxon>
        <taxon>Pseudomonadota</taxon>
        <taxon>Gammaproteobacteria</taxon>
        <taxon>Thiotrichales</taxon>
        <taxon>Piscirickettsiaceae</taxon>
        <taxon>Thiosulfativibrio</taxon>
    </lineage>
</organism>
<keyword evidence="3" id="KW-1185">Reference proteome</keyword>
<dbReference type="EMBL" id="AP021888">
    <property type="protein sequence ID" value="BBP44519.1"/>
    <property type="molecule type" value="Genomic_DNA"/>
</dbReference>
<dbReference type="KEGG" id="tzo:THMIRHAT_22650"/>
<dbReference type="AlphaFoldDB" id="A0A6F8PQX8"/>
<sequence length="311" mass="34738">MIAFNFATALVMSFCCSFYVFAAGHSDSAVLNKVDPPDALQSVFVERNNIKIEPMLGMAILVGDKITLASKSAAVLLVAKNGQRKWVRYPESPYVFSIDSPSLVDSFFKIANTYGLLRDVIPNDGKMEIAQASVRGIDTTVQNYDAGCGCVDCPILIPTVTEQPSVKLVAGERALALYWVGGKSPYKVRLLKNEKVIQEFVGIKDVCHFSLTKHNWQPGVYTLELSDKNEANNWQEKTLTFVDVSDLPSFPDALSSSELDLDERTLLQADWLARQGDGEWQLEAVQRVFPLVGRHKLADDWMHYWARGQWP</sequence>
<dbReference type="Proteomes" id="UP000501466">
    <property type="component" value="Chromosome"/>
</dbReference>